<comment type="caution">
    <text evidence="2">The sequence shown here is derived from an EMBL/GenBank/DDBJ whole genome shotgun (WGS) entry which is preliminary data.</text>
</comment>
<gene>
    <name evidence="2" type="ORF">TRAPUB_8517</name>
</gene>
<proteinExistence type="predicted"/>
<protein>
    <submittedName>
        <fullName evidence="2">Uncharacterized protein</fullName>
    </submittedName>
</protein>
<keyword evidence="3" id="KW-1185">Reference proteome</keyword>
<evidence type="ECO:0000313" key="2">
    <source>
        <dbReference type="EMBL" id="OJT14947.1"/>
    </source>
</evidence>
<accession>A0A1M2W518</accession>
<evidence type="ECO:0000313" key="3">
    <source>
        <dbReference type="Proteomes" id="UP000184267"/>
    </source>
</evidence>
<sequence length="61" mass="6400">MECVPATRVRRAGRANVKVNAVLRFVECVPGSRDTAGTSAGSPWLPSVGYPDASREIAGGR</sequence>
<name>A0A1M2W518_TRAPU</name>
<dbReference type="Proteomes" id="UP000184267">
    <property type="component" value="Unassembled WGS sequence"/>
</dbReference>
<evidence type="ECO:0000256" key="1">
    <source>
        <dbReference type="SAM" id="MobiDB-lite"/>
    </source>
</evidence>
<dbReference type="AlphaFoldDB" id="A0A1M2W518"/>
<reference evidence="2 3" key="1">
    <citation type="submission" date="2016-10" db="EMBL/GenBank/DDBJ databases">
        <title>Genome sequence of the basidiomycete white-rot fungus Trametes pubescens.</title>
        <authorList>
            <person name="Makela M.R."/>
            <person name="Granchi Z."/>
            <person name="Peng M."/>
            <person name="De Vries R.P."/>
            <person name="Grigoriev I."/>
            <person name="Riley R."/>
            <person name="Hilden K."/>
        </authorList>
    </citation>
    <scope>NUCLEOTIDE SEQUENCE [LARGE SCALE GENOMIC DNA]</scope>
    <source>
        <strain evidence="2 3">FBCC735</strain>
    </source>
</reference>
<dbReference type="EMBL" id="MNAD01000217">
    <property type="protein sequence ID" value="OJT14947.1"/>
    <property type="molecule type" value="Genomic_DNA"/>
</dbReference>
<organism evidence="2 3">
    <name type="scientific">Trametes pubescens</name>
    <name type="common">White-rot fungus</name>
    <dbReference type="NCBI Taxonomy" id="154538"/>
    <lineage>
        <taxon>Eukaryota</taxon>
        <taxon>Fungi</taxon>
        <taxon>Dikarya</taxon>
        <taxon>Basidiomycota</taxon>
        <taxon>Agaricomycotina</taxon>
        <taxon>Agaricomycetes</taxon>
        <taxon>Polyporales</taxon>
        <taxon>Polyporaceae</taxon>
        <taxon>Trametes</taxon>
    </lineage>
</organism>
<feature type="region of interest" description="Disordered" evidence="1">
    <location>
        <begin position="33"/>
        <end position="61"/>
    </location>
</feature>